<gene>
    <name evidence="3" type="ordered locus">CENSYa_0043</name>
</gene>
<evidence type="ECO:0000259" key="2">
    <source>
        <dbReference type="PROSITE" id="PS50234"/>
    </source>
</evidence>
<dbReference type="InterPro" id="IPR051266">
    <property type="entry name" value="CLCR"/>
</dbReference>
<protein>
    <recommendedName>
        <fullName evidence="2">VWFA domain-containing protein</fullName>
    </recommendedName>
</protein>
<keyword evidence="4" id="KW-1185">Reference proteome</keyword>
<dbReference type="STRING" id="414004.CENSYa_0043"/>
<dbReference type="Gene3D" id="3.40.50.410">
    <property type="entry name" value="von Willebrand factor, type A domain"/>
    <property type="match status" value="1"/>
</dbReference>
<dbReference type="InterPro" id="IPR036465">
    <property type="entry name" value="vWFA_dom_sf"/>
</dbReference>
<dbReference type="Proteomes" id="UP000000758">
    <property type="component" value="Chromosome"/>
</dbReference>
<dbReference type="InterPro" id="IPR002035">
    <property type="entry name" value="VWF_A"/>
</dbReference>
<feature type="transmembrane region" description="Helical" evidence="1">
    <location>
        <begin position="288"/>
        <end position="308"/>
    </location>
</feature>
<dbReference type="Pfam" id="PF07584">
    <property type="entry name" value="BatA"/>
    <property type="match status" value="1"/>
</dbReference>
<reference evidence="3 4" key="1">
    <citation type="journal article" date="2006" name="Proc. Natl. Acad. Sci. U.S.A.">
        <title>Genomic analysis of the uncultivated marine crenarchaeote Cenarchaeum symbiosum.</title>
        <authorList>
            <person name="Hallam S.J."/>
            <person name="Konstantinidis K.T."/>
            <person name="Putnam N."/>
            <person name="Schleper C."/>
            <person name="Watanabe Y."/>
            <person name="Sugahara J."/>
            <person name="Preston C."/>
            <person name="de la Torre J."/>
            <person name="Richardson P.M."/>
            <person name="DeLong E.F."/>
        </authorList>
    </citation>
    <scope>NUCLEOTIDE SEQUENCE [LARGE SCALE GENOMIC DNA]</scope>
    <source>
        <strain evidence="4">A</strain>
    </source>
</reference>
<organism evidence="3 4">
    <name type="scientific">Cenarchaeum symbiosum (strain A)</name>
    <dbReference type="NCBI Taxonomy" id="414004"/>
    <lineage>
        <taxon>Archaea</taxon>
        <taxon>Nitrososphaerota</taxon>
        <taxon>Candidatus Cenarchaeales</taxon>
        <taxon>Candidatus Cenarchaeaceae</taxon>
        <taxon>Candidatus Cenarchaeum</taxon>
    </lineage>
</organism>
<accession>A0RZA9</accession>
<dbReference type="PANTHER" id="PTHR10579">
    <property type="entry name" value="CALCIUM-ACTIVATED CHLORIDE CHANNEL REGULATOR"/>
    <property type="match status" value="1"/>
</dbReference>
<dbReference type="PANTHER" id="PTHR10579:SF43">
    <property type="entry name" value="ZINC FINGER (C3HC4-TYPE RING FINGER) FAMILY PROTEIN"/>
    <property type="match status" value="1"/>
</dbReference>
<keyword evidence="1" id="KW-0812">Transmembrane</keyword>
<dbReference type="EnsemblBacteria" id="ABK76692">
    <property type="protein sequence ID" value="ABK76692"/>
    <property type="gene ID" value="CENSYa_0043"/>
</dbReference>
<keyword evidence="1" id="KW-0472">Membrane</keyword>
<dbReference type="EMBL" id="DP000238">
    <property type="protein sequence ID" value="ABK76692.1"/>
    <property type="molecule type" value="Genomic_DNA"/>
</dbReference>
<feature type="transmembrane region" description="Helical" evidence="1">
    <location>
        <begin position="6"/>
        <end position="24"/>
    </location>
</feature>
<dbReference type="PROSITE" id="PS50234">
    <property type="entry name" value="VWFA"/>
    <property type="match status" value="1"/>
</dbReference>
<dbReference type="InterPro" id="IPR024163">
    <property type="entry name" value="Aerotolerance_reg_N"/>
</dbReference>
<dbReference type="HOGENOM" id="CLU_024570_2_1_2"/>
<feature type="domain" description="VWFA" evidence="2">
    <location>
        <begin position="86"/>
        <end position="272"/>
    </location>
</feature>
<dbReference type="Pfam" id="PF13519">
    <property type="entry name" value="VWA_2"/>
    <property type="match status" value="1"/>
</dbReference>
<dbReference type="SUPFAM" id="SSF53300">
    <property type="entry name" value="vWA-like"/>
    <property type="match status" value="1"/>
</dbReference>
<evidence type="ECO:0000256" key="1">
    <source>
        <dbReference type="SAM" id="Phobius"/>
    </source>
</evidence>
<name>A0RZA9_CENSY</name>
<proteinExistence type="predicted"/>
<evidence type="ECO:0000313" key="3">
    <source>
        <dbReference type="EMBL" id="ABK76692.1"/>
    </source>
</evidence>
<dbReference type="AlphaFoldDB" id="A0RZA9"/>
<dbReference type="SMART" id="SM00327">
    <property type="entry name" value="VWA"/>
    <property type="match status" value="1"/>
</dbReference>
<sequence length="311" mass="32275">MDITFGAPWVLLLLGAIPLLYILYRRHSVAWSPPVRFSSLDIVKKAAGGGLRRHLPFVLLVSAIGTGTVGLADPLFPSGQAEGGAGIVLVLDGSGSMAADDYAPTRLDAAKAAAAQLVGRLAPGDRVGVILFGSSAITISYLTSDRAEAAGRIGEIVQGDGATALGDGLALGVEMAAAGPEKSTIILLSDGVHNSGRTVPGEALELAIQGNIRVHTIGMGSDEPVRVGDDIFGEPRYAELDEDTLREIADRTGGMYYTSVDNPTLDGIFEALSEDIAGTEGHLSASRWFLAGTVSVLLALAFVTYGRFKLG</sequence>
<evidence type="ECO:0000313" key="4">
    <source>
        <dbReference type="Proteomes" id="UP000000758"/>
    </source>
</evidence>
<dbReference type="KEGG" id="csy:CENSYa_0043"/>
<keyword evidence="1" id="KW-1133">Transmembrane helix</keyword>